<keyword evidence="8 12" id="KW-1133">Transmembrane helix</keyword>
<reference evidence="14" key="1">
    <citation type="submission" date="2020-04" db="EMBL/GenBank/DDBJ databases">
        <authorList>
            <person name="Zhang T."/>
        </authorList>
    </citation>
    <scope>NUCLEOTIDE SEQUENCE</scope>
    <source>
        <strain evidence="14">HKST-UBA02</strain>
    </source>
</reference>
<evidence type="ECO:0000256" key="9">
    <source>
        <dbReference type="ARBA" id="ARBA00023136"/>
    </source>
</evidence>
<dbReference type="SUPFAM" id="SSF158472">
    <property type="entry name" value="HAMP domain-like"/>
    <property type="match status" value="1"/>
</dbReference>
<evidence type="ECO:0000256" key="6">
    <source>
        <dbReference type="ARBA" id="ARBA00022777"/>
    </source>
</evidence>
<dbReference type="Pfam" id="PF13581">
    <property type="entry name" value="HATPase_c_2"/>
    <property type="match status" value="1"/>
</dbReference>
<dbReference type="InterPro" id="IPR036890">
    <property type="entry name" value="HATPase_C_sf"/>
</dbReference>
<accession>A0A956NDH7</accession>
<comment type="subcellular location">
    <subcellularLocation>
        <location evidence="1">Cell membrane</location>
        <topology evidence="1">Multi-pass membrane protein</topology>
    </subcellularLocation>
</comment>
<dbReference type="Pfam" id="PF00672">
    <property type="entry name" value="HAMP"/>
    <property type="match status" value="1"/>
</dbReference>
<evidence type="ECO:0000313" key="15">
    <source>
        <dbReference type="Proteomes" id="UP000739538"/>
    </source>
</evidence>
<dbReference type="GO" id="GO:0016791">
    <property type="term" value="F:phosphatase activity"/>
    <property type="evidence" value="ECO:0007669"/>
    <property type="project" value="TreeGrafter"/>
</dbReference>
<protein>
    <submittedName>
        <fullName evidence="14">SpoIIE family protein phosphatase</fullName>
    </submittedName>
</protein>
<keyword evidence="2" id="KW-1003">Cell membrane</keyword>
<dbReference type="InterPro" id="IPR003660">
    <property type="entry name" value="HAMP_dom"/>
</dbReference>
<dbReference type="GO" id="GO:0007165">
    <property type="term" value="P:signal transduction"/>
    <property type="evidence" value="ECO:0007669"/>
    <property type="project" value="InterPro"/>
</dbReference>
<evidence type="ECO:0000313" key="14">
    <source>
        <dbReference type="EMBL" id="MCA9755928.1"/>
    </source>
</evidence>
<feature type="domain" description="HAMP" evidence="13">
    <location>
        <begin position="224"/>
        <end position="276"/>
    </location>
</feature>
<dbReference type="Pfam" id="PF07228">
    <property type="entry name" value="SpoIIE"/>
    <property type="match status" value="1"/>
</dbReference>
<name>A0A956NDH7_UNCEI</name>
<evidence type="ECO:0000256" key="5">
    <source>
        <dbReference type="ARBA" id="ARBA00022692"/>
    </source>
</evidence>
<dbReference type="GO" id="GO:0005886">
    <property type="term" value="C:plasma membrane"/>
    <property type="evidence" value="ECO:0007669"/>
    <property type="project" value="UniProtKB-SubCell"/>
</dbReference>
<keyword evidence="10" id="KW-0175">Coiled coil</keyword>
<dbReference type="InterPro" id="IPR033463">
    <property type="entry name" value="sCache_3"/>
</dbReference>
<dbReference type="SMART" id="SM00304">
    <property type="entry name" value="HAMP"/>
    <property type="match status" value="1"/>
</dbReference>
<dbReference type="InterPro" id="IPR036457">
    <property type="entry name" value="PPM-type-like_dom_sf"/>
</dbReference>
<keyword evidence="7" id="KW-0378">Hydrolase</keyword>
<evidence type="ECO:0000256" key="12">
    <source>
        <dbReference type="SAM" id="Phobius"/>
    </source>
</evidence>
<keyword evidence="9 12" id="KW-0472">Membrane</keyword>
<dbReference type="InterPro" id="IPR001932">
    <property type="entry name" value="PPM-type_phosphatase-like_dom"/>
</dbReference>
<dbReference type="InterPro" id="IPR029151">
    <property type="entry name" value="Sensor-like_sf"/>
</dbReference>
<evidence type="ECO:0000256" key="3">
    <source>
        <dbReference type="ARBA" id="ARBA00022553"/>
    </source>
</evidence>
<dbReference type="Gene3D" id="3.60.40.10">
    <property type="entry name" value="PPM-type phosphatase domain"/>
    <property type="match status" value="1"/>
</dbReference>
<dbReference type="GO" id="GO:0016301">
    <property type="term" value="F:kinase activity"/>
    <property type="evidence" value="ECO:0007669"/>
    <property type="project" value="UniProtKB-KW"/>
</dbReference>
<dbReference type="PANTHER" id="PTHR43156">
    <property type="entry name" value="STAGE II SPORULATION PROTEIN E-RELATED"/>
    <property type="match status" value="1"/>
</dbReference>
<dbReference type="Proteomes" id="UP000739538">
    <property type="component" value="Unassembled WGS sequence"/>
</dbReference>
<dbReference type="InterPro" id="IPR003594">
    <property type="entry name" value="HATPase_dom"/>
</dbReference>
<organism evidence="14 15">
    <name type="scientific">Eiseniibacteriota bacterium</name>
    <dbReference type="NCBI Taxonomy" id="2212470"/>
    <lineage>
        <taxon>Bacteria</taxon>
        <taxon>Candidatus Eiseniibacteriota</taxon>
    </lineage>
</organism>
<sequence length="726" mass="80148">MRRNEIDMANSRSQMRPDEGSGLGTLGQPGHSGPRWGMRWIVSAVAVGLTAAAVLGVGVFQERSTRRALTDELEARLLLEARNLSLASSSALLSDFPELTLHPLLKEKQARNPEFALLVVVDHESKIQGHPEFRRLGETLEVGGDCASYPSTQELDPGESFLQDDSHLLVVAPVEYQGQRIGTTAVGIERGYIDRIIREARLKLLVVLGAFLGLAVIVSFVTMTGLLSPIDDLRRGLERIGRGDLDHAIEVRGRTELGLLANTVNTMAAELKVAQEEMVEKERLAHELDLAREIQSRLLPHERRVTGPFVLDGSHQAAFEVGGDYYDYFSLSGGRTGIVVADVAGKGLAGCLVMSMLAALLKAYRDRYDSPKELLTQLDESLAPDLRPGAFVTMFYGILDESTGQICFASAGHMPTLVYRAEKGEVEEFRTRGIPLGAVRGGVVARTLHDETVQLGPGDLLIQYTDGINETLDVTGETQFEIEGMRTLLTKKSTLGPTAILDVFRDELETWRGGGPRQDDETLVALGWDASIPLTPPQTIPESREEAKVVPIDSALRPPSSTAPESERWLEFAEAQGDRIVLSSKVEAMGSIEPWLRRRADLEDLDGIHFDLLYTALYEACTNIAEHGYGHPNAEFVMWWLPERSRTNSLLGRFVLVDHGRAFSPDNWTASDFHDPMVRRRTRGFGLDIIHRVMCSVNYWPTTSRGNITVLAFDPTAVEIKEVRHA</sequence>
<evidence type="ECO:0000256" key="1">
    <source>
        <dbReference type="ARBA" id="ARBA00004651"/>
    </source>
</evidence>
<keyword evidence="4" id="KW-0808">Transferase</keyword>
<keyword evidence="6" id="KW-0418">Kinase</keyword>
<feature type="transmembrane region" description="Helical" evidence="12">
    <location>
        <begin position="204"/>
        <end position="227"/>
    </location>
</feature>
<feature type="coiled-coil region" evidence="10">
    <location>
        <begin position="264"/>
        <end position="291"/>
    </location>
</feature>
<dbReference type="Pfam" id="PF17203">
    <property type="entry name" value="sCache_3_2"/>
    <property type="match status" value="1"/>
</dbReference>
<feature type="transmembrane region" description="Helical" evidence="12">
    <location>
        <begin position="40"/>
        <end position="60"/>
    </location>
</feature>
<dbReference type="Gene3D" id="6.10.340.10">
    <property type="match status" value="1"/>
</dbReference>
<dbReference type="Gene3D" id="3.30.565.10">
    <property type="entry name" value="Histidine kinase-like ATPase, C-terminal domain"/>
    <property type="match status" value="1"/>
</dbReference>
<dbReference type="PANTHER" id="PTHR43156:SF2">
    <property type="entry name" value="STAGE II SPORULATION PROTEIN E"/>
    <property type="match status" value="1"/>
</dbReference>
<evidence type="ECO:0000256" key="10">
    <source>
        <dbReference type="SAM" id="Coils"/>
    </source>
</evidence>
<dbReference type="AlphaFoldDB" id="A0A956NDH7"/>
<gene>
    <name evidence="14" type="ORF">KDA27_09015</name>
</gene>
<proteinExistence type="predicted"/>
<dbReference type="SUPFAM" id="SSF81606">
    <property type="entry name" value="PP2C-like"/>
    <property type="match status" value="1"/>
</dbReference>
<dbReference type="SUPFAM" id="SSF103190">
    <property type="entry name" value="Sensory domain-like"/>
    <property type="match status" value="1"/>
</dbReference>
<feature type="region of interest" description="Disordered" evidence="11">
    <location>
        <begin position="1"/>
        <end position="29"/>
    </location>
</feature>
<evidence type="ECO:0000259" key="13">
    <source>
        <dbReference type="PROSITE" id="PS50885"/>
    </source>
</evidence>
<evidence type="ECO:0000256" key="7">
    <source>
        <dbReference type="ARBA" id="ARBA00022801"/>
    </source>
</evidence>
<comment type="caution">
    <text evidence="14">The sequence shown here is derived from an EMBL/GenBank/DDBJ whole genome shotgun (WGS) entry which is preliminary data.</text>
</comment>
<evidence type="ECO:0000256" key="8">
    <source>
        <dbReference type="ARBA" id="ARBA00022989"/>
    </source>
</evidence>
<dbReference type="EMBL" id="JAGQHS010000036">
    <property type="protein sequence ID" value="MCA9755928.1"/>
    <property type="molecule type" value="Genomic_DNA"/>
</dbReference>
<dbReference type="CDD" id="cd06225">
    <property type="entry name" value="HAMP"/>
    <property type="match status" value="1"/>
</dbReference>
<dbReference type="SMART" id="SM00331">
    <property type="entry name" value="PP2C_SIG"/>
    <property type="match status" value="1"/>
</dbReference>
<evidence type="ECO:0000256" key="4">
    <source>
        <dbReference type="ARBA" id="ARBA00022679"/>
    </source>
</evidence>
<keyword evidence="3" id="KW-0597">Phosphoprotein</keyword>
<evidence type="ECO:0000256" key="11">
    <source>
        <dbReference type="SAM" id="MobiDB-lite"/>
    </source>
</evidence>
<evidence type="ECO:0000256" key="2">
    <source>
        <dbReference type="ARBA" id="ARBA00022475"/>
    </source>
</evidence>
<dbReference type="PROSITE" id="PS50885">
    <property type="entry name" value="HAMP"/>
    <property type="match status" value="1"/>
</dbReference>
<reference evidence="14" key="2">
    <citation type="journal article" date="2021" name="Microbiome">
        <title>Successional dynamics and alternative stable states in a saline activated sludge microbial community over 9 years.</title>
        <authorList>
            <person name="Wang Y."/>
            <person name="Ye J."/>
            <person name="Ju F."/>
            <person name="Liu L."/>
            <person name="Boyd J.A."/>
            <person name="Deng Y."/>
            <person name="Parks D.H."/>
            <person name="Jiang X."/>
            <person name="Yin X."/>
            <person name="Woodcroft B.J."/>
            <person name="Tyson G.W."/>
            <person name="Hugenholtz P."/>
            <person name="Polz M.F."/>
            <person name="Zhang T."/>
        </authorList>
    </citation>
    <scope>NUCLEOTIDE SEQUENCE</scope>
    <source>
        <strain evidence="14">HKST-UBA02</strain>
    </source>
</reference>
<dbReference type="InterPro" id="IPR052016">
    <property type="entry name" value="Bact_Sigma-Reg"/>
</dbReference>
<keyword evidence="5 12" id="KW-0812">Transmembrane</keyword>